<protein>
    <submittedName>
        <fullName evidence="2">Uncharacterized protein</fullName>
    </submittedName>
</protein>
<organism evidence="2 3">
    <name type="scientific">Rubus argutus</name>
    <name type="common">Southern blackberry</name>
    <dbReference type="NCBI Taxonomy" id="59490"/>
    <lineage>
        <taxon>Eukaryota</taxon>
        <taxon>Viridiplantae</taxon>
        <taxon>Streptophyta</taxon>
        <taxon>Embryophyta</taxon>
        <taxon>Tracheophyta</taxon>
        <taxon>Spermatophyta</taxon>
        <taxon>Magnoliopsida</taxon>
        <taxon>eudicotyledons</taxon>
        <taxon>Gunneridae</taxon>
        <taxon>Pentapetalae</taxon>
        <taxon>rosids</taxon>
        <taxon>fabids</taxon>
        <taxon>Rosales</taxon>
        <taxon>Rosaceae</taxon>
        <taxon>Rosoideae</taxon>
        <taxon>Rosoideae incertae sedis</taxon>
        <taxon>Rubus</taxon>
    </lineage>
</organism>
<dbReference type="AlphaFoldDB" id="A0AAW1X6H5"/>
<accession>A0AAW1X6H5</accession>
<gene>
    <name evidence="2" type="ORF">M0R45_019659</name>
</gene>
<keyword evidence="3" id="KW-1185">Reference proteome</keyword>
<name>A0AAW1X6H5_RUBAR</name>
<proteinExistence type="predicted"/>
<feature type="compositionally biased region" description="Polar residues" evidence="1">
    <location>
        <begin position="1"/>
        <end position="10"/>
    </location>
</feature>
<evidence type="ECO:0000313" key="2">
    <source>
        <dbReference type="EMBL" id="KAK9932420.1"/>
    </source>
</evidence>
<feature type="region of interest" description="Disordered" evidence="1">
    <location>
        <begin position="1"/>
        <end position="49"/>
    </location>
</feature>
<reference evidence="2 3" key="1">
    <citation type="journal article" date="2023" name="G3 (Bethesda)">
        <title>A chromosome-length genome assembly and annotation of blackberry (Rubus argutus, cv. 'Hillquist').</title>
        <authorList>
            <person name="Bruna T."/>
            <person name="Aryal R."/>
            <person name="Dudchenko O."/>
            <person name="Sargent D.J."/>
            <person name="Mead D."/>
            <person name="Buti M."/>
            <person name="Cavallini A."/>
            <person name="Hytonen T."/>
            <person name="Andres J."/>
            <person name="Pham M."/>
            <person name="Weisz D."/>
            <person name="Mascagni F."/>
            <person name="Usai G."/>
            <person name="Natali L."/>
            <person name="Bassil N."/>
            <person name="Fernandez G.E."/>
            <person name="Lomsadze A."/>
            <person name="Armour M."/>
            <person name="Olukolu B."/>
            <person name="Poorten T."/>
            <person name="Britton C."/>
            <person name="Davik J."/>
            <person name="Ashrafi H."/>
            <person name="Aiden E.L."/>
            <person name="Borodovsky M."/>
            <person name="Worthington M."/>
        </authorList>
    </citation>
    <scope>NUCLEOTIDE SEQUENCE [LARGE SCALE GENOMIC DNA]</scope>
    <source>
        <strain evidence="2">PI 553951</strain>
    </source>
</reference>
<comment type="caution">
    <text evidence="2">The sequence shown here is derived from an EMBL/GenBank/DDBJ whole genome shotgun (WGS) entry which is preliminary data.</text>
</comment>
<evidence type="ECO:0000313" key="3">
    <source>
        <dbReference type="Proteomes" id="UP001457282"/>
    </source>
</evidence>
<evidence type="ECO:0000256" key="1">
    <source>
        <dbReference type="SAM" id="MobiDB-lite"/>
    </source>
</evidence>
<dbReference type="EMBL" id="JBEDUW010000004">
    <property type="protein sequence ID" value="KAK9932420.1"/>
    <property type="molecule type" value="Genomic_DNA"/>
</dbReference>
<feature type="compositionally biased region" description="Basic residues" evidence="1">
    <location>
        <begin position="11"/>
        <end position="22"/>
    </location>
</feature>
<dbReference type="Proteomes" id="UP001457282">
    <property type="component" value="Unassembled WGS sequence"/>
</dbReference>
<sequence length="101" mass="11321">METLCSNMQNPHHHSNQFHHRNQSYSAPSLPLQAQRHRKLSEPSQSSPRRQYLLRVLIAASPSPESLCPSPFELRPTALLSVNTSRPRCHAPLAAQPPPIS</sequence>